<dbReference type="RefSeq" id="WP_085895281.1">
    <property type="nucleotide sequence ID" value="NZ_FWFY01000002.1"/>
</dbReference>
<feature type="domain" description="SH3b" evidence="2">
    <location>
        <begin position="35"/>
        <end position="88"/>
    </location>
</feature>
<organism evidence="4 5">
    <name type="scientific">Limimaricola soesokkakensis</name>
    <dbReference type="NCBI Taxonomy" id="1343159"/>
    <lineage>
        <taxon>Bacteria</taxon>
        <taxon>Pseudomonadati</taxon>
        <taxon>Pseudomonadota</taxon>
        <taxon>Alphaproteobacteria</taxon>
        <taxon>Rhodobacterales</taxon>
        <taxon>Paracoccaceae</taxon>
        <taxon>Limimaricola</taxon>
    </lineage>
</organism>
<gene>
    <name evidence="3" type="ORF">CLV79_101168</name>
    <name evidence="4" type="ORF">LOS8367_00918</name>
</gene>
<evidence type="ECO:0000313" key="3">
    <source>
        <dbReference type="EMBL" id="PSK88332.1"/>
    </source>
</evidence>
<feature type="chain" id="PRO_5044568143" evidence="1">
    <location>
        <begin position="18"/>
        <end position="200"/>
    </location>
</feature>
<dbReference type="Proteomes" id="UP000240624">
    <property type="component" value="Unassembled WGS sequence"/>
</dbReference>
<evidence type="ECO:0000313" key="6">
    <source>
        <dbReference type="Proteomes" id="UP000240624"/>
    </source>
</evidence>
<keyword evidence="1" id="KW-0732">Signal</keyword>
<evidence type="ECO:0000313" key="5">
    <source>
        <dbReference type="Proteomes" id="UP000193495"/>
    </source>
</evidence>
<protein>
    <submittedName>
        <fullName evidence="4">Bacterial SH3 domain protein</fullName>
    </submittedName>
    <submittedName>
        <fullName evidence="3">SH3 domain-containing protein</fullName>
    </submittedName>
</protein>
<evidence type="ECO:0000259" key="2">
    <source>
        <dbReference type="Pfam" id="PF08239"/>
    </source>
</evidence>
<feature type="signal peptide" evidence="1">
    <location>
        <begin position="1"/>
        <end position="17"/>
    </location>
</feature>
<name>A0A1X6YNG7_9RHOB</name>
<keyword evidence="6" id="KW-1185">Reference proteome</keyword>
<dbReference type="InterPro" id="IPR003646">
    <property type="entry name" value="SH3-like_bac-type"/>
</dbReference>
<evidence type="ECO:0000313" key="4">
    <source>
        <dbReference type="EMBL" id="SLN26608.1"/>
    </source>
</evidence>
<accession>A0A1X6YNG7</accession>
<dbReference type="EMBL" id="PYGB01000001">
    <property type="protein sequence ID" value="PSK88332.1"/>
    <property type="molecule type" value="Genomic_DNA"/>
</dbReference>
<dbReference type="OrthoDB" id="5489750at2"/>
<dbReference type="EMBL" id="FWFY01000002">
    <property type="protein sequence ID" value="SLN26608.1"/>
    <property type="molecule type" value="Genomic_DNA"/>
</dbReference>
<dbReference type="Pfam" id="PF08239">
    <property type="entry name" value="SH3_3"/>
    <property type="match status" value="1"/>
</dbReference>
<reference evidence="4 5" key="1">
    <citation type="submission" date="2017-03" db="EMBL/GenBank/DDBJ databases">
        <authorList>
            <person name="Afonso C.L."/>
            <person name="Miller P.J."/>
            <person name="Scott M.A."/>
            <person name="Spackman E."/>
            <person name="Goraichik I."/>
            <person name="Dimitrov K.M."/>
            <person name="Suarez D.L."/>
            <person name="Swayne D.E."/>
        </authorList>
    </citation>
    <scope>NUCLEOTIDE SEQUENCE [LARGE SCALE GENOMIC DNA]</scope>
    <source>
        <strain evidence="4 5">CECT 8367</strain>
    </source>
</reference>
<reference evidence="3 6" key="2">
    <citation type="submission" date="2018-03" db="EMBL/GenBank/DDBJ databases">
        <title>Genomic Encyclopedia of Archaeal and Bacterial Type Strains, Phase II (KMG-II): from individual species to whole genera.</title>
        <authorList>
            <person name="Goeker M."/>
        </authorList>
    </citation>
    <scope>NUCLEOTIDE SEQUENCE [LARGE SCALE GENOMIC DNA]</scope>
    <source>
        <strain evidence="3 6">DSM 29956</strain>
    </source>
</reference>
<proteinExistence type="predicted"/>
<dbReference type="AlphaFoldDB" id="A0A1X6YNG7"/>
<dbReference type="Proteomes" id="UP000193495">
    <property type="component" value="Unassembled WGS sequence"/>
</dbReference>
<evidence type="ECO:0000256" key="1">
    <source>
        <dbReference type="SAM" id="SignalP"/>
    </source>
</evidence>
<sequence length="200" mass="21225">MRWLALLVFLWAAPVSATVDAWPALFDVAGVAADDALNIRSGPGTSHEVIGRLAHDARGVEVIEMSRDGRWGRVNAGEGTGWVSLAFLDRRPGQWDGAIPPLAACFGTEPFWRLETGATWRMETPEGALFDAPAPDLLGSAAHRGRFAGAVTAGGAIWTLSVLNQQCADGMSSRRYGFEAMLIGTAPETSLRTGCCSLAP</sequence>
<dbReference type="Gene3D" id="2.30.30.40">
    <property type="entry name" value="SH3 Domains"/>
    <property type="match status" value="1"/>
</dbReference>